<evidence type="ECO:0000259" key="2">
    <source>
        <dbReference type="Pfam" id="PF03061"/>
    </source>
</evidence>
<dbReference type="CDD" id="cd03443">
    <property type="entry name" value="PaaI_thioesterase"/>
    <property type="match status" value="1"/>
</dbReference>
<dbReference type="InterPro" id="IPR006683">
    <property type="entry name" value="Thioestr_dom"/>
</dbReference>
<dbReference type="Pfam" id="PF03061">
    <property type="entry name" value="4HBT"/>
    <property type="match status" value="1"/>
</dbReference>
<reference evidence="3" key="1">
    <citation type="journal article" date="2008" name="BMC Genomics">
        <title>A conifer genomics resource of 200,000 spruce (Picea spp.) ESTs and 6,464 high-quality, sequence-finished full-length cDNAs for Sitka spruce (Picea sitchensis).</title>
        <authorList>
            <person name="Ralph S.G."/>
            <person name="Chun H.J."/>
            <person name="Kolosova N."/>
            <person name="Cooper D."/>
            <person name="Oddy C."/>
            <person name="Ritland C.E."/>
            <person name="Kirkpatrick R."/>
            <person name="Moore R."/>
            <person name="Barber S."/>
            <person name="Holt R.A."/>
            <person name="Jones S.J."/>
            <person name="Marra M.A."/>
            <person name="Douglas C.J."/>
            <person name="Ritland K."/>
            <person name="Bohlmann J."/>
        </authorList>
    </citation>
    <scope>NUCLEOTIDE SEQUENCE</scope>
    <source>
        <tissue evidence="3">Green portion of the leader tissue</tissue>
    </source>
</reference>
<protein>
    <recommendedName>
        <fullName evidence="2">Thioesterase domain-containing protein</fullName>
    </recommendedName>
</protein>
<dbReference type="SUPFAM" id="SSF54637">
    <property type="entry name" value="Thioesterase/thiol ester dehydrase-isomerase"/>
    <property type="match status" value="1"/>
</dbReference>
<proteinExistence type="evidence at transcript level"/>
<dbReference type="GO" id="GO:0061522">
    <property type="term" value="F:1,4-dihydroxy-2-naphthoyl-CoA thioesterase activity"/>
    <property type="evidence" value="ECO:0007669"/>
    <property type="project" value="TreeGrafter"/>
</dbReference>
<accession>A9P0M5</accession>
<dbReference type="NCBIfam" id="TIGR00369">
    <property type="entry name" value="unchar_dom_1"/>
    <property type="match status" value="1"/>
</dbReference>
<keyword evidence="1" id="KW-0378">Hydrolase</keyword>
<dbReference type="GO" id="GO:0042372">
    <property type="term" value="P:phylloquinone biosynthetic process"/>
    <property type="evidence" value="ECO:0007669"/>
    <property type="project" value="TreeGrafter"/>
</dbReference>
<evidence type="ECO:0000313" key="3">
    <source>
        <dbReference type="EMBL" id="ABK26436.1"/>
    </source>
</evidence>
<dbReference type="Gene3D" id="3.10.129.10">
    <property type="entry name" value="Hotdog Thioesterase"/>
    <property type="match status" value="1"/>
</dbReference>
<feature type="domain" description="Thioesterase" evidence="2">
    <location>
        <begin position="56"/>
        <end position="125"/>
    </location>
</feature>
<dbReference type="AlphaFoldDB" id="A9P0M5"/>
<dbReference type="InterPro" id="IPR029069">
    <property type="entry name" value="HotDog_dom_sf"/>
</dbReference>
<sequence>MADTHKNMELKNGNRKAVYGLNVPLVQEYIGFEMETISPTCIAGRFVVSEKSAQSFGVLHGGVSAFLAESLGSLGAYMASGFQRIAGVEVSTSHLRPAPVGTEIEAKATPVHIGRRLHVWEVKLILAKHSHNDLPKQESSETSESGLISVSKFTAIILPSNPTAKNQDAKRIPSKL</sequence>
<organism evidence="3">
    <name type="scientific">Picea sitchensis</name>
    <name type="common">Sitka spruce</name>
    <name type="synonym">Pinus sitchensis</name>
    <dbReference type="NCBI Taxonomy" id="3332"/>
    <lineage>
        <taxon>Eukaryota</taxon>
        <taxon>Viridiplantae</taxon>
        <taxon>Streptophyta</taxon>
        <taxon>Embryophyta</taxon>
        <taxon>Tracheophyta</taxon>
        <taxon>Spermatophyta</taxon>
        <taxon>Pinopsida</taxon>
        <taxon>Pinidae</taxon>
        <taxon>Conifers I</taxon>
        <taxon>Pinales</taxon>
        <taxon>Pinaceae</taxon>
        <taxon>Picea</taxon>
    </lineage>
</organism>
<dbReference type="GO" id="GO:0005777">
    <property type="term" value="C:peroxisome"/>
    <property type="evidence" value="ECO:0007669"/>
    <property type="project" value="TreeGrafter"/>
</dbReference>
<name>A9P0M5_PICSI</name>
<dbReference type="PANTHER" id="PTHR43240:SF5">
    <property type="entry name" value="1,4-DIHYDROXY-2-NAPHTHOYL-COA THIOESTERASE 1"/>
    <property type="match status" value="1"/>
</dbReference>
<dbReference type="InterPro" id="IPR003736">
    <property type="entry name" value="PAAI_dom"/>
</dbReference>
<dbReference type="OMA" id="TCIAGRF"/>
<evidence type="ECO:0000256" key="1">
    <source>
        <dbReference type="ARBA" id="ARBA00022801"/>
    </source>
</evidence>
<dbReference type="PANTHER" id="PTHR43240">
    <property type="entry name" value="1,4-DIHYDROXY-2-NAPHTHOYL-COA THIOESTERASE 1"/>
    <property type="match status" value="1"/>
</dbReference>
<dbReference type="EMBL" id="EF087181">
    <property type="protein sequence ID" value="ABK26436.1"/>
    <property type="molecule type" value="mRNA"/>
</dbReference>